<feature type="domain" description="C2H2-type" evidence="8">
    <location>
        <begin position="262"/>
        <end position="289"/>
    </location>
</feature>
<dbReference type="InterPro" id="IPR012934">
    <property type="entry name" value="Znf_AD"/>
</dbReference>
<feature type="domain" description="C2H2-type" evidence="8">
    <location>
        <begin position="206"/>
        <end position="233"/>
    </location>
</feature>
<feature type="domain" description="C2H2-type" evidence="8">
    <location>
        <begin position="234"/>
        <end position="261"/>
    </location>
</feature>
<sequence length="361" mass="41342">MDSQFIVVKQTTRTTTTCCRLCLLNSSDLQPIPDLTVDSHGPNEPVPPPLSQLIARYLSIESLIESTITTYICSDCRNTISKWHWFRESCIQNDGVFQKMAKDPGKDDDAGQIDGYYDIEVKQEQELDICEEDSEENLLTEQLDPSPECVLAKEKEAESTAKKKVGRPRIPESGKKLKGLQPCTLCGKLVKNMSGHLKVHNQDRSIQCPHCPLSFSSKNNWDKHVNVHTKEKKYTCSVCDKFFLRSDTLKQHEKSHSEERTYKCPYCPRAYRMRTGLVAHRRTHTEAPNFPCNGCEKKFYTKSQLYKHAVTHLKVKPFVCKICNRGSTTKYGLRMHMEKHHPNREESDEKHPIGAGDSDHE</sequence>
<dbReference type="Pfam" id="PF13894">
    <property type="entry name" value="zf-C2H2_4"/>
    <property type="match status" value="2"/>
</dbReference>
<dbReference type="SUPFAM" id="SSF57667">
    <property type="entry name" value="beta-beta-alpha zinc fingers"/>
    <property type="match status" value="3"/>
</dbReference>
<dbReference type="Gene3D" id="3.40.1800.20">
    <property type="match status" value="1"/>
</dbReference>
<protein>
    <submittedName>
        <fullName evidence="10">Zinc finger protein ZFMSA12A</fullName>
    </submittedName>
</protein>
<evidence type="ECO:0000256" key="4">
    <source>
        <dbReference type="ARBA" id="ARBA00022833"/>
    </source>
</evidence>
<evidence type="ECO:0000256" key="1">
    <source>
        <dbReference type="ARBA" id="ARBA00022723"/>
    </source>
</evidence>
<feature type="domain" description="C2H2-type" evidence="8">
    <location>
        <begin position="290"/>
        <end position="317"/>
    </location>
</feature>
<feature type="binding site" evidence="6">
    <location>
        <position position="73"/>
    </location>
    <ligand>
        <name>Zn(2+)</name>
        <dbReference type="ChEBI" id="CHEBI:29105"/>
    </ligand>
</feature>
<proteinExistence type="predicted"/>
<feature type="binding site" evidence="6">
    <location>
        <position position="19"/>
    </location>
    <ligand>
        <name>Zn(2+)</name>
        <dbReference type="ChEBI" id="CHEBI:29105"/>
    </ligand>
</feature>
<keyword evidence="1 6" id="KW-0479">Metal-binding</keyword>
<dbReference type="Pfam" id="PF07776">
    <property type="entry name" value="zf-AD"/>
    <property type="match status" value="1"/>
</dbReference>
<dbReference type="PANTHER" id="PTHR24379:SF121">
    <property type="entry name" value="C2H2-TYPE DOMAIN-CONTAINING PROTEIN"/>
    <property type="match status" value="1"/>
</dbReference>
<keyword evidence="4 6" id="KW-0862">Zinc</keyword>
<dbReference type="PROSITE" id="PS50157">
    <property type="entry name" value="ZINC_FINGER_C2H2_2"/>
    <property type="match status" value="5"/>
</dbReference>
<dbReference type="FunFam" id="3.30.160.60:FF:002343">
    <property type="entry name" value="Zinc finger protein 33A"/>
    <property type="match status" value="1"/>
</dbReference>
<dbReference type="SUPFAM" id="SSF57716">
    <property type="entry name" value="Glucocorticoid receptor-like (DNA-binding domain)"/>
    <property type="match status" value="1"/>
</dbReference>
<evidence type="ECO:0000313" key="10">
    <source>
        <dbReference type="EMBL" id="CAG6514765.1"/>
    </source>
</evidence>
<dbReference type="SMART" id="SM00868">
    <property type="entry name" value="zf-AD"/>
    <property type="match status" value="1"/>
</dbReference>
<evidence type="ECO:0000256" key="5">
    <source>
        <dbReference type="PROSITE-ProRule" id="PRU00042"/>
    </source>
</evidence>
<dbReference type="InterPro" id="IPR036236">
    <property type="entry name" value="Znf_C2H2_sf"/>
</dbReference>
<evidence type="ECO:0000259" key="9">
    <source>
        <dbReference type="PROSITE" id="PS51915"/>
    </source>
</evidence>
<keyword evidence="2" id="KW-0677">Repeat</keyword>
<dbReference type="EMBL" id="HBUE01170300">
    <property type="protein sequence ID" value="CAG6514759.1"/>
    <property type="molecule type" value="Transcribed_RNA"/>
</dbReference>
<dbReference type="EMBL" id="HBUE01275707">
    <property type="protein sequence ID" value="CAG6566254.1"/>
    <property type="molecule type" value="Transcribed_RNA"/>
</dbReference>
<feature type="domain" description="C2H2-type" evidence="8">
    <location>
        <begin position="318"/>
        <end position="345"/>
    </location>
</feature>
<dbReference type="EMBL" id="HBUE01170309">
    <property type="protein sequence ID" value="CAG6514765.1"/>
    <property type="molecule type" value="Transcribed_RNA"/>
</dbReference>
<feature type="binding site" evidence="6">
    <location>
        <position position="76"/>
    </location>
    <ligand>
        <name>Zn(2+)</name>
        <dbReference type="ChEBI" id="CHEBI:29105"/>
    </ligand>
</feature>
<dbReference type="Pfam" id="PF00096">
    <property type="entry name" value="zf-C2H2"/>
    <property type="match status" value="3"/>
</dbReference>
<feature type="compositionally biased region" description="Basic and acidic residues" evidence="7">
    <location>
        <begin position="343"/>
        <end position="361"/>
    </location>
</feature>
<evidence type="ECO:0000256" key="2">
    <source>
        <dbReference type="ARBA" id="ARBA00022737"/>
    </source>
</evidence>
<evidence type="ECO:0000259" key="8">
    <source>
        <dbReference type="PROSITE" id="PS50157"/>
    </source>
</evidence>
<dbReference type="Gene3D" id="3.30.160.60">
    <property type="entry name" value="Classic Zinc Finger"/>
    <property type="match status" value="5"/>
</dbReference>
<evidence type="ECO:0000256" key="3">
    <source>
        <dbReference type="ARBA" id="ARBA00022771"/>
    </source>
</evidence>
<organism evidence="10">
    <name type="scientific">Culex pipiens</name>
    <name type="common">House mosquito</name>
    <dbReference type="NCBI Taxonomy" id="7175"/>
    <lineage>
        <taxon>Eukaryota</taxon>
        <taxon>Metazoa</taxon>
        <taxon>Ecdysozoa</taxon>
        <taxon>Arthropoda</taxon>
        <taxon>Hexapoda</taxon>
        <taxon>Insecta</taxon>
        <taxon>Pterygota</taxon>
        <taxon>Neoptera</taxon>
        <taxon>Endopterygota</taxon>
        <taxon>Diptera</taxon>
        <taxon>Nematocera</taxon>
        <taxon>Culicoidea</taxon>
        <taxon>Culicidae</taxon>
        <taxon>Culicinae</taxon>
        <taxon>Culicini</taxon>
        <taxon>Culex</taxon>
        <taxon>Culex</taxon>
    </lineage>
</organism>
<dbReference type="PANTHER" id="PTHR24379">
    <property type="entry name" value="KRAB AND ZINC FINGER DOMAIN-CONTAINING"/>
    <property type="match status" value="1"/>
</dbReference>
<accession>A0A8D8DU26</accession>
<dbReference type="GO" id="GO:0006355">
    <property type="term" value="P:regulation of DNA-templated transcription"/>
    <property type="evidence" value="ECO:0007669"/>
    <property type="project" value="UniProtKB-ARBA"/>
</dbReference>
<feature type="binding site" evidence="6">
    <location>
        <position position="22"/>
    </location>
    <ligand>
        <name>Zn(2+)</name>
        <dbReference type="ChEBI" id="CHEBI:29105"/>
    </ligand>
</feature>
<keyword evidence="3 5" id="KW-0863">Zinc-finger</keyword>
<reference evidence="10" key="1">
    <citation type="submission" date="2021-05" db="EMBL/GenBank/DDBJ databases">
        <authorList>
            <person name="Alioto T."/>
            <person name="Alioto T."/>
            <person name="Gomez Garrido J."/>
        </authorList>
    </citation>
    <scope>NUCLEOTIDE SEQUENCE</scope>
</reference>
<dbReference type="PROSITE" id="PS00028">
    <property type="entry name" value="ZINC_FINGER_C2H2_1"/>
    <property type="match status" value="4"/>
</dbReference>
<evidence type="ECO:0000256" key="7">
    <source>
        <dbReference type="SAM" id="MobiDB-lite"/>
    </source>
</evidence>
<dbReference type="AlphaFoldDB" id="A0A8D8DU26"/>
<dbReference type="InterPro" id="IPR013087">
    <property type="entry name" value="Znf_C2H2_type"/>
</dbReference>
<dbReference type="GO" id="GO:0005634">
    <property type="term" value="C:nucleus"/>
    <property type="evidence" value="ECO:0007669"/>
    <property type="project" value="InterPro"/>
</dbReference>
<dbReference type="PROSITE" id="PS51915">
    <property type="entry name" value="ZAD"/>
    <property type="match status" value="1"/>
</dbReference>
<feature type="region of interest" description="Disordered" evidence="7">
    <location>
        <begin position="339"/>
        <end position="361"/>
    </location>
</feature>
<evidence type="ECO:0000256" key="6">
    <source>
        <dbReference type="PROSITE-ProRule" id="PRU01263"/>
    </source>
</evidence>
<dbReference type="SMART" id="SM00355">
    <property type="entry name" value="ZnF_C2H2"/>
    <property type="match status" value="6"/>
</dbReference>
<dbReference type="EMBL" id="HBUE01275698">
    <property type="protein sequence ID" value="CAG6566248.1"/>
    <property type="molecule type" value="Transcribed_RNA"/>
</dbReference>
<feature type="domain" description="ZAD" evidence="9">
    <location>
        <begin position="17"/>
        <end position="100"/>
    </location>
</feature>
<name>A0A8D8DU26_CULPI</name>
<dbReference type="GO" id="GO:0008270">
    <property type="term" value="F:zinc ion binding"/>
    <property type="evidence" value="ECO:0007669"/>
    <property type="project" value="UniProtKB-UniRule"/>
</dbReference>